<gene>
    <name evidence="2" type="ORF">NDU88_000187</name>
</gene>
<protein>
    <submittedName>
        <fullName evidence="2">Uncharacterized protein</fullName>
    </submittedName>
</protein>
<organism evidence="2 3">
    <name type="scientific">Pleurodeles waltl</name>
    <name type="common">Iberian ribbed newt</name>
    <dbReference type="NCBI Taxonomy" id="8319"/>
    <lineage>
        <taxon>Eukaryota</taxon>
        <taxon>Metazoa</taxon>
        <taxon>Chordata</taxon>
        <taxon>Craniata</taxon>
        <taxon>Vertebrata</taxon>
        <taxon>Euteleostomi</taxon>
        <taxon>Amphibia</taxon>
        <taxon>Batrachia</taxon>
        <taxon>Caudata</taxon>
        <taxon>Salamandroidea</taxon>
        <taxon>Salamandridae</taxon>
        <taxon>Pleurodelinae</taxon>
        <taxon>Pleurodeles</taxon>
    </lineage>
</organism>
<accession>A0AAV7WI92</accession>
<dbReference type="AlphaFoldDB" id="A0AAV7WI92"/>
<keyword evidence="3" id="KW-1185">Reference proteome</keyword>
<reference evidence="2" key="1">
    <citation type="journal article" date="2022" name="bioRxiv">
        <title>Sequencing and chromosome-scale assembly of the giantPleurodeles waltlgenome.</title>
        <authorList>
            <person name="Brown T."/>
            <person name="Elewa A."/>
            <person name="Iarovenko S."/>
            <person name="Subramanian E."/>
            <person name="Araus A.J."/>
            <person name="Petzold A."/>
            <person name="Susuki M."/>
            <person name="Suzuki K.-i.T."/>
            <person name="Hayashi T."/>
            <person name="Toyoda A."/>
            <person name="Oliveira C."/>
            <person name="Osipova E."/>
            <person name="Leigh N.D."/>
            <person name="Simon A."/>
            <person name="Yun M.H."/>
        </authorList>
    </citation>
    <scope>NUCLEOTIDE SEQUENCE</scope>
    <source>
        <strain evidence="2">20211129_DDA</strain>
        <tissue evidence="2">Liver</tissue>
    </source>
</reference>
<dbReference type="EMBL" id="JANPWB010000001">
    <property type="protein sequence ID" value="KAJ1212532.1"/>
    <property type="molecule type" value="Genomic_DNA"/>
</dbReference>
<name>A0AAV7WI92_PLEWA</name>
<evidence type="ECO:0000313" key="2">
    <source>
        <dbReference type="EMBL" id="KAJ1212532.1"/>
    </source>
</evidence>
<feature type="region of interest" description="Disordered" evidence="1">
    <location>
        <begin position="1"/>
        <end position="49"/>
    </location>
</feature>
<evidence type="ECO:0000313" key="3">
    <source>
        <dbReference type="Proteomes" id="UP001066276"/>
    </source>
</evidence>
<evidence type="ECO:0000256" key="1">
    <source>
        <dbReference type="SAM" id="MobiDB-lite"/>
    </source>
</evidence>
<comment type="caution">
    <text evidence="2">The sequence shown here is derived from an EMBL/GenBank/DDBJ whole genome shotgun (WGS) entry which is preliminary data.</text>
</comment>
<dbReference type="Proteomes" id="UP001066276">
    <property type="component" value="Chromosome 1_1"/>
</dbReference>
<proteinExistence type="predicted"/>
<sequence length="155" mass="18202">MKTMANEDRIAQEKQREEAERQRIEEAERQQRKEEKRQQEHLEREKRIAEEIEQENKSLEERLTKTSEKLRVKSHLRGRTNSQECSHIMQYTVEDDAEEIDIHEADQPHVEGPRDTLQLRRGCDTTPQVPEALGICTCRSGTRVAELTWPIVGKS</sequence>